<dbReference type="InterPro" id="IPR001387">
    <property type="entry name" value="Cro/C1-type_HTH"/>
</dbReference>
<dbReference type="Gene3D" id="1.10.260.40">
    <property type="entry name" value="lambda repressor-like DNA-binding domains"/>
    <property type="match status" value="1"/>
</dbReference>
<dbReference type="SMART" id="SM00530">
    <property type="entry name" value="HTH_XRE"/>
    <property type="match status" value="1"/>
</dbReference>
<dbReference type="SUPFAM" id="SSF47413">
    <property type="entry name" value="lambda repressor-like DNA-binding domains"/>
    <property type="match status" value="1"/>
</dbReference>
<evidence type="ECO:0000259" key="1">
    <source>
        <dbReference type="PROSITE" id="PS50943"/>
    </source>
</evidence>
<gene>
    <name evidence="2" type="ORF">Csp_D33130</name>
</gene>
<proteinExistence type="predicted"/>
<feature type="domain" description="HTH cro/C1-type" evidence="1">
    <location>
        <begin position="17"/>
        <end position="69"/>
    </location>
</feature>
<accession>C9YFF7</accession>
<name>C9YFF7_CURXX</name>
<protein>
    <recommendedName>
        <fullName evidence="1">HTH cro/C1-type domain-containing protein</fullName>
    </recommendedName>
</protein>
<dbReference type="EMBL" id="FN543107">
    <property type="protein sequence ID" value="CBA32634.1"/>
    <property type="molecule type" value="Genomic_DNA"/>
</dbReference>
<reference evidence="2" key="1">
    <citation type="journal article" date="2010" name="Nature">
        <title>The Dynamic genome of Hydra.</title>
        <authorList>
            <person name="Chapman J.A."/>
            <person name="Kirkness E.F."/>
            <person name="Simakov O."/>
            <person name="Hampson S.E."/>
            <person name="Mitros T."/>
            <person name="Weinmaier T."/>
            <person name="Rattei T."/>
            <person name="Balasubramanian P.G."/>
            <person name="Borman J."/>
            <person name="Busam D."/>
            <person name="Disbennett K."/>
            <person name="Pfannkoch C."/>
            <person name="Sumin N."/>
            <person name="Sutton G."/>
            <person name="Viswanathan L."/>
            <person name="Walenz B."/>
            <person name="Goodstein D.M."/>
            <person name="Hellsten U."/>
            <person name="Kawashima T."/>
            <person name="Prochnik S.E."/>
            <person name="Putnam N.H."/>
            <person name="Shu S."/>
            <person name="Blumberg B."/>
            <person name="Dana C.E."/>
            <person name="Gee L."/>
            <person name="Kibler D.F."/>
            <person name="Law L."/>
            <person name="Lindgens D."/>
            <person name="Martinez D.E."/>
            <person name="Peng J."/>
            <person name="Wigge P.A."/>
            <person name="Bertulat B."/>
            <person name="Guder C."/>
            <person name="Nakamura Y."/>
            <person name="Ozbek S."/>
            <person name="Watanabe H."/>
            <person name="Khalturin K."/>
            <person name="Hemmrich G."/>
            <person name="Franke A."/>
            <person name="Augustin R."/>
            <person name="Fraune S."/>
            <person name="Hayakawa E."/>
            <person name="Hayakawa S."/>
            <person name="Hirose M."/>
            <person name="Hwang J."/>
            <person name="Ikeo K."/>
            <person name="Nishimiya-Fujisawa C."/>
            <person name="Ogura A."/>
            <person name="Takahashi T."/>
            <person name="Steinmetz P.R."/>
            <person name="Zhang X."/>
            <person name="Aufschnaiter R."/>
            <person name="Eder M.K."/>
            <person name="Gorny A.K."/>
            <person name="Salvenmoser W."/>
            <person name="Heimberg A.M."/>
            <person name="Wheeler B.M."/>
            <person name="Peterson K.J."/>
            <person name="Boettger A."/>
            <person name="Tischler P."/>
            <person name="Wolf A."/>
            <person name="Gojobori T."/>
            <person name="Remington K.A."/>
            <person name="Strausberg R.L."/>
            <person name="Venter J."/>
            <person name="Technau U."/>
            <person name="Hobmayer B."/>
            <person name="Bosch T.C."/>
            <person name="Holstein T.W."/>
            <person name="Fujisawa T."/>
            <person name="Bode H.R."/>
            <person name="David C.N."/>
            <person name="Rokhsar D.S."/>
            <person name="Steele R.E."/>
        </authorList>
    </citation>
    <scope>NUCLEOTIDE SEQUENCE</scope>
</reference>
<dbReference type="AlphaFoldDB" id="C9YFF7"/>
<dbReference type="GO" id="GO:0003677">
    <property type="term" value="F:DNA binding"/>
    <property type="evidence" value="ECO:0007669"/>
    <property type="project" value="InterPro"/>
</dbReference>
<dbReference type="Pfam" id="PF01381">
    <property type="entry name" value="HTH_3"/>
    <property type="match status" value="1"/>
</dbReference>
<dbReference type="InterPro" id="IPR010982">
    <property type="entry name" value="Lambda_DNA-bd_dom_sf"/>
</dbReference>
<sequence>MQANTIEEFEVDIGRQIKSLRLKLNIERATLALRAGCNVSALKNLESGNGSTLRTLIAIVRALGREDWLRNVAHMITISPLNMPKAGGIRQRARASKK</sequence>
<evidence type="ECO:0000313" key="2">
    <source>
        <dbReference type="EMBL" id="CBA32634.1"/>
    </source>
</evidence>
<organism evidence="2">
    <name type="scientific">Curvibacter symbiont subsp. Hydra magnipapillata</name>
    <dbReference type="NCBI Taxonomy" id="667019"/>
    <lineage>
        <taxon>Bacteria</taxon>
        <taxon>Pseudomonadati</taxon>
        <taxon>Pseudomonadota</taxon>
        <taxon>Betaproteobacteria</taxon>
        <taxon>Burkholderiales</taxon>
        <taxon>Comamonadaceae</taxon>
        <taxon>Curvibacter</taxon>
    </lineage>
</organism>
<dbReference type="PROSITE" id="PS50943">
    <property type="entry name" value="HTH_CROC1"/>
    <property type="match status" value="1"/>
</dbReference>